<dbReference type="CDD" id="cd08504">
    <property type="entry name" value="PBP2_OppA"/>
    <property type="match status" value="1"/>
</dbReference>
<evidence type="ECO:0000256" key="2">
    <source>
        <dbReference type="ARBA" id="ARBA00005695"/>
    </source>
</evidence>
<reference evidence="7" key="1">
    <citation type="submission" date="2022-12" db="EMBL/GenBank/DDBJ databases">
        <title>Paracoccus sp. EF6 isolated from a lake water.</title>
        <authorList>
            <person name="Liu H."/>
        </authorList>
    </citation>
    <scope>NUCLEOTIDE SEQUENCE</scope>
    <source>
        <strain evidence="7">EF6</strain>
    </source>
</reference>
<comment type="subcellular location">
    <subcellularLocation>
        <location evidence="1">Periplasm</location>
    </subcellularLocation>
</comment>
<accession>A0ABT4J3I5</accession>
<evidence type="ECO:0000313" key="8">
    <source>
        <dbReference type="Proteomes" id="UP001149822"/>
    </source>
</evidence>
<dbReference type="Pfam" id="PF00496">
    <property type="entry name" value="SBP_bac_5"/>
    <property type="match status" value="1"/>
</dbReference>
<keyword evidence="8" id="KW-1185">Reference proteome</keyword>
<dbReference type="Gene3D" id="3.10.105.10">
    <property type="entry name" value="Dipeptide-binding Protein, Domain 3"/>
    <property type="match status" value="1"/>
</dbReference>
<evidence type="ECO:0000259" key="6">
    <source>
        <dbReference type="Pfam" id="PF00496"/>
    </source>
</evidence>
<dbReference type="EMBL" id="JAPTYD010000008">
    <property type="protein sequence ID" value="MCZ0961679.1"/>
    <property type="molecule type" value="Genomic_DNA"/>
</dbReference>
<feature type="domain" description="Solute-binding protein family 5" evidence="6">
    <location>
        <begin position="76"/>
        <end position="452"/>
    </location>
</feature>
<organism evidence="7 8">
    <name type="scientific">Paracoccus benzoatiresistens</name>
    <dbReference type="NCBI Taxonomy" id="2997341"/>
    <lineage>
        <taxon>Bacteria</taxon>
        <taxon>Pseudomonadati</taxon>
        <taxon>Pseudomonadota</taxon>
        <taxon>Alphaproteobacteria</taxon>
        <taxon>Rhodobacterales</taxon>
        <taxon>Paracoccaceae</taxon>
        <taxon>Paracoccus</taxon>
    </lineage>
</organism>
<keyword evidence="4 5" id="KW-0732">Signal</keyword>
<protein>
    <submittedName>
        <fullName evidence="7">Peptide ABC transporter substrate-binding protein</fullName>
    </submittedName>
</protein>
<dbReference type="Proteomes" id="UP001149822">
    <property type="component" value="Unassembled WGS sequence"/>
</dbReference>
<dbReference type="PIRSF" id="PIRSF002741">
    <property type="entry name" value="MppA"/>
    <property type="match status" value="1"/>
</dbReference>
<dbReference type="PANTHER" id="PTHR30290:SF10">
    <property type="entry name" value="PERIPLASMIC OLIGOPEPTIDE-BINDING PROTEIN-RELATED"/>
    <property type="match status" value="1"/>
</dbReference>
<evidence type="ECO:0000313" key="7">
    <source>
        <dbReference type="EMBL" id="MCZ0961679.1"/>
    </source>
</evidence>
<comment type="caution">
    <text evidence="7">The sequence shown here is derived from an EMBL/GenBank/DDBJ whole genome shotgun (WGS) entry which is preliminary data.</text>
</comment>
<keyword evidence="3" id="KW-0813">Transport</keyword>
<dbReference type="InterPro" id="IPR030678">
    <property type="entry name" value="Peptide/Ni-bd"/>
</dbReference>
<evidence type="ECO:0000256" key="4">
    <source>
        <dbReference type="ARBA" id="ARBA00022729"/>
    </source>
</evidence>
<comment type="similarity">
    <text evidence="2">Belongs to the bacterial solute-binding protein 5 family.</text>
</comment>
<evidence type="ECO:0000256" key="5">
    <source>
        <dbReference type="SAM" id="SignalP"/>
    </source>
</evidence>
<dbReference type="SUPFAM" id="SSF53850">
    <property type="entry name" value="Periplasmic binding protein-like II"/>
    <property type="match status" value="1"/>
</dbReference>
<proteinExistence type="inferred from homology"/>
<dbReference type="InterPro" id="IPR039424">
    <property type="entry name" value="SBP_5"/>
</dbReference>
<evidence type="ECO:0000256" key="1">
    <source>
        <dbReference type="ARBA" id="ARBA00004418"/>
    </source>
</evidence>
<feature type="signal peptide" evidence="5">
    <location>
        <begin position="1"/>
        <end position="20"/>
    </location>
</feature>
<dbReference type="RefSeq" id="WP_268941666.1">
    <property type="nucleotide sequence ID" value="NZ_JAPTYD010000008.1"/>
</dbReference>
<name>A0ABT4J3I5_9RHOB</name>
<sequence>MTKLFNPLVLLVLLALPALAVQPAEGETLAAEQTFTYWLQDRVGALDPAAAAEPQDRDAVRQLFEGLMNEGPDGTMVPGVAISHQVSADGLTHTFVLREASWSDGEPVTADDFVHGWRRVADPKAGFASARFLTLMNVANARRIIAGELSSDQLGVRALDERTLQVTLDKPTPHLLKMLADPATYPVPRKVIDRHGSAWTQPGILVGNGAFVLQANTAGEITFVRNPAYWDAGNVVMQALRGVVVNGADAALARHLAGDLDRAPIPAGRYGQVSQDHPGRAVALPVPCTYFYVLNLSDKGPAALKDIRVRQALSLALDRDGIVDRVLRGGQRPALGLTHWAIADLPAPAIAGMTPDQRNTAARVLMAQAGFGPANPLSLTLHYNTDEHHKALAIAAQQSWKPLGVKLALSDDDWGTHSDRMHRGDFDIARYSWCADYGDATSFLDWFRSKGPNLGGWNNAAYDRLMAEAERAPDPAAMHAQAEGLLATELPAIFVYHYARAEMIDPAIRGLPTETAARWYGKDLYRVAD</sequence>
<dbReference type="Gene3D" id="3.40.190.10">
    <property type="entry name" value="Periplasmic binding protein-like II"/>
    <property type="match status" value="1"/>
</dbReference>
<evidence type="ECO:0000256" key="3">
    <source>
        <dbReference type="ARBA" id="ARBA00022448"/>
    </source>
</evidence>
<feature type="chain" id="PRO_5045996879" evidence="5">
    <location>
        <begin position="21"/>
        <end position="529"/>
    </location>
</feature>
<dbReference type="InterPro" id="IPR000914">
    <property type="entry name" value="SBP_5_dom"/>
</dbReference>
<dbReference type="Gene3D" id="3.90.76.10">
    <property type="entry name" value="Dipeptide-binding Protein, Domain 1"/>
    <property type="match status" value="1"/>
</dbReference>
<gene>
    <name evidence="7" type="ORF">OU682_08610</name>
</gene>
<dbReference type="PANTHER" id="PTHR30290">
    <property type="entry name" value="PERIPLASMIC BINDING COMPONENT OF ABC TRANSPORTER"/>
    <property type="match status" value="1"/>
</dbReference>